<proteinExistence type="predicted"/>
<dbReference type="AlphaFoldDB" id="A0A817P755"/>
<dbReference type="EMBL" id="CAJNYT010003440">
    <property type="protein sequence ID" value="CAF3563582.1"/>
    <property type="molecule type" value="Genomic_DNA"/>
</dbReference>
<accession>A0A817P755</accession>
<evidence type="ECO:0000313" key="3">
    <source>
        <dbReference type="Proteomes" id="UP000663825"/>
    </source>
</evidence>
<dbReference type="OrthoDB" id="10054670at2759"/>
<organism evidence="1 3">
    <name type="scientific">Rotaria socialis</name>
    <dbReference type="NCBI Taxonomy" id="392032"/>
    <lineage>
        <taxon>Eukaryota</taxon>
        <taxon>Metazoa</taxon>
        <taxon>Spiralia</taxon>
        <taxon>Gnathifera</taxon>
        <taxon>Rotifera</taxon>
        <taxon>Eurotatoria</taxon>
        <taxon>Bdelloidea</taxon>
        <taxon>Philodinida</taxon>
        <taxon>Philodinidae</taxon>
        <taxon>Rotaria</taxon>
    </lineage>
</organism>
<protein>
    <submittedName>
        <fullName evidence="1">Uncharacterized protein</fullName>
    </submittedName>
</protein>
<gene>
    <name evidence="2" type="ORF">GRG538_LOCUS20857</name>
    <name evidence="1" type="ORF">TIS948_LOCUS8791</name>
</gene>
<dbReference type="EMBL" id="CAJNXB010001129">
    <property type="protein sequence ID" value="CAF3134945.1"/>
    <property type="molecule type" value="Genomic_DNA"/>
</dbReference>
<dbReference type="Proteomes" id="UP000663825">
    <property type="component" value="Unassembled WGS sequence"/>
</dbReference>
<dbReference type="Proteomes" id="UP000663872">
    <property type="component" value="Unassembled WGS sequence"/>
</dbReference>
<reference evidence="1" key="1">
    <citation type="submission" date="2021-02" db="EMBL/GenBank/DDBJ databases">
        <authorList>
            <person name="Nowell W R."/>
        </authorList>
    </citation>
    <scope>NUCLEOTIDE SEQUENCE</scope>
</reference>
<sequence>MDELTQVMLSVNGLSLNTSVYVRSKCPQTVEEAIREATTYDNVMAISKNNNNKFNPFLKLLLMLNATLLIHDNHNNNATRHHLLQRQQKMIVLNLAYVFIAKNHPSRLIRHRIR</sequence>
<comment type="caution">
    <text evidence="1">The sequence shown here is derived from an EMBL/GenBank/DDBJ whole genome shotgun (WGS) entry which is preliminary data.</text>
</comment>
<name>A0A817P755_9BILA</name>
<evidence type="ECO:0000313" key="2">
    <source>
        <dbReference type="EMBL" id="CAF3563582.1"/>
    </source>
</evidence>
<evidence type="ECO:0000313" key="1">
    <source>
        <dbReference type="EMBL" id="CAF3134945.1"/>
    </source>
</evidence>